<keyword evidence="1" id="KW-0378">Hydrolase</keyword>
<gene>
    <name evidence="3" type="ORF">A9J31_09275</name>
</gene>
<dbReference type="Gene3D" id="3.40.50.1820">
    <property type="entry name" value="alpha/beta hydrolase"/>
    <property type="match status" value="1"/>
</dbReference>
<dbReference type="STRING" id="1443941.A9J31_09275"/>
<accession>A0A1A7R6G3</accession>
<dbReference type="AlphaFoldDB" id="A0A1A7R6G3"/>
<keyword evidence="4" id="KW-1185">Reference proteome</keyword>
<dbReference type="Proteomes" id="UP000185753">
    <property type="component" value="Unassembled WGS sequence"/>
</dbReference>
<sequence length="253" mass="29011">MILNYEIHQNSQSSQIPLVFIHGLFGSLSNLGMLARAFQQSHSVVQIDLRNHGHSAHDKEMNYFDMANDVLETLDYLNIKKFSVVGHSMGGKVAMQLALSTDRVEQLAVLDIAPFAYKERHHDEIFQALFAVEQANIETRQQAIEIMREYISAEMVIQFLLKSFSKGKWLFNIDALYNHYQDITDWPNSETAWQNEALFLKGSLSPYISKPEHMEALAKHFPHAEVIEVEGAGHWLHAEKTQQVLDQLQTYIV</sequence>
<organism evidence="3 4">
    <name type="scientific">Acinetobacter gandensis</name>
    <dbReference type="NCBI Taxonomy" id="1443941"/>
    <lineage>
        <taxon>Bacteria</taxon>
        <taxon>Pseudomonadati</taxon>
        <taxon>Pseudomonadota</taxon>
        <taxon>Gammaproteobacteria</taxon>
        <taxon>Moraxellales</taxon>
        <taxon>Moraxellaceae</taxon>
        <taxon>Acinetobacter</taxon>
    </lineage>
</organism>
<dbReference type="Pfam" id="PF12697">
    <property type="entry name" value="Abhydrolase_6"/>
    <property type="match status" value="1"/>
</dbReference>
<dbReference type="OrthoDB" id="5380819at2"/>
<dbReference type="RefSeq" id="WP_067766933.1">
    <property type="nucleotide sequence ID" value="NZ_LZDS01000028.1"/>
</dbReference>
<dbReference type="SUPFAM" id="SSF53474">
    <property type="entry name" value="alpha/beta-Hydrolases"/>
    <property type="match status" value="1"/>
</dbReference>
<proteinExistence type="predicted"/>
<dbReference type="PANTHER" id="PTHR46118:SF4">
    <property type="entry name" value="PROTEIN ABHD11"/>
    <property type="match status" value="1"/>
</dbReference>
<feature type="domain" description="AB hydrolase-1" evidence="2">
    <location>
        <begin position="18"/>
        <end position="246"/>
    </location>
</feature>
<dbReference type="EMBL" id="LZDS01000028">
    <property type="protein sequence ID" value="OBX27855.1"/>
    <property type="molecule type" value="Genomic_DNA"/>
</dbReference>
<evidence type="ECO:0000313" key="3">
    <source>
        <dbReference type="EMBL" id="OBX27855.1"/>
    </source>
</evidence>
<reference evidence="4" key="1">
    <citation type="submission" date="2016-06" db="EMBL/GenBank/DDBJ databases">
        <authorList>
            <person name="Radolfova-Krizova L."/>
            <person name="Nemec A."/>
        </authorList>
    </citation>
    <scope>NUCLEOTIDE SEQUENCE [LARGE SCALE GENOMIC DNA]</scope>
    <source>
        <strain evidence="4">ANC 4275</strain>
    </source>
</reference>
<dbReference type="PANTHER" id="PTHR46118">
    <property type="entry name" value="PROTEIN ABHD11"/>
    <property type="match status" value="1"/>
</dbReference>
<name>A0A1A7R6G3_9GAMM</name>
<comment type="caution">
    <text evidence="3">The sequence shown here is derived from an EMBL/GenBank/DDBJ whole genome shotgun (WGS) entry which is preliminary data.</text>
</comment>
<dbReference type="InterPro" id="IPR000073">
    <property type="entry name" value="AB_hydrolase_1"/>
</dbReference>
<protein>
    <submittedName>
        <fullName evidence="3">Acyl-CoA esterase</fullName>
    </submittedName>
</protein>
<dbReference type="GO" id="GO:0016787">
    <property type="term" value="F:hydrolase activity"/>
    <property type="evidence" value="ECO:0007669"/>
    <property type="project" value="UniProtKB-KW"/>
</dbReference>
<evidence type="ECO:0000259" key="2">
    <source>
        <dbReference type="Pfam" id="PF12697"/>
    </source>
</evidence>
<evidence type="ECO:0000256" key="1">
    <source>
        <dbReference type="ARBA" id="ARBA00022801"/>
    </source>
</evidence>
<evidence type="ECO:0000313" key="4">
    <source>
        <dbReference type="Proteomes" id="UP000185753"/>
    </source>
</evidence>
<dbReference type="InterPro" id="IPR029058">
    <property type="entry name" value="AB_hydrolase_fold"/>
</dbReference>